<reference evidence="1 2" key="1">
    <citation type="submission" date="2014-06" db="EMBL/GenBank/DDBJ databases">
        <authorList>
            <person name="Swart Estienne"/>
        </authorList>
    </citation>
    <scope>NUCLEOTIDE SEQUENCE [LARGE SCALE GENOMIC DNA]</scope>
    <source>
        <strain evidence="1 2">130c</strain>
    </source>
</reference>
<proteinExistence type="predicted"/>
<gene>
    <name evidence="1" type="primary">Contig7200.g7708</name>
    <name evidence="1" type="ORF">STYLEM_6832</name>
</gene>
<dbReference type="InParanoid" id="A0A078A6H6"/>
<dbReference type="Proteomes" id="UP000039865">
    <property type="component" value="Unassembled WGS sequence"/>
</dbReference>
<dbReference type="InterPro" id="IPR032675">
    <property type="entry name" value="LRR_dom_sf"/>
</dbReference>
<evidence type="ECO:0000313" key="2">
    <source>
        <dbReference type="Proteomes" id="UP000039865"/>
    </source>
</evidence>
<accession>A0A078A6H6</accession>
<name>A0A078A6H6_STYLE</name>
<dbReference type="AlphaFoldDB" id="A0A078A6H6"/>
<protein>
    <submittedName>
        <fullName evidence="1">Uncharacterized protein</fullName>
    </submittedName>
</protein>
<evidence type="ECO:0000313" key="1">
    <source>
        <dbReference type="EMBL" id="CDW77865.1"/>
    </source>
</evidence>
<dbReference type="EMBL" id="CCKQ01006547">
    <property type="protein sequence ID" value="CDW77865.1"/>
    <property type="molecule type" value="Genomic_DNA"/>
</dbReference>
<dbReference type="Gene3D" id="3.80.10.10">
    <property type="entry name" value="Ribonuclease Inhibitor"/>
    <property type="match status" value="1"/>
</dbReference>
<organism evidence="1 2">
    <name type="scientific">Stylonychia lemnae</name>
    <name type="common">Ciliate</name>
    <dbReference type="NCBI Taxonomy" id="5949"/>
    <lineage>
        <taxon>Eukaryota</taxon>
        <taxon>Sar</taxon>
        <taxon>Alveolata</taxon>
        <taxon>Ciliophora</taxon>
        <taxon>Intramacronucleata</taxon>
        <taxon>Spirotrichea</taxon>
        <taxon>Stichotrichia</taxon>
        <taxon>Sporadotrichida</taxon>
        <taxon>Oxytrichidae</taxon>
        <taxon>Stylonychinae</taxon>
        <taxon>Stylonychia</taxon>
    </lineage>
</organism>
<sequence length="352" mass="41002">MARNMQRFSNLYDLKVNFNINLSTWREKFYAFDEKKQKSTNNAFKVLSFFLQNYEIKGFTLNFQLMLKNFDLDVAQMLQPKTNTLQFIKIGCSEIQIQSLIVLTQIPQLKSIVIHETIISNCSQGLSGIKDKLKENPSVQSISFYKNQICFFGQQVLFQEILPCLTGLTKLQVPTNQLKDRIVDDVILYMKNQRRQGIKSLNIGNNHFKIESLMKLFSFLTAEYPALQKLQLGFQSFESSQQFMRVVDIMKENKFIKSYNFEGCNLSLSDLDYLNKMLISNKKSGIKKIKLGLNRFSEEQLNEKFKVENLSSTDSSSSDDERDTRNLYPIMDIVEKPIESFYAGLFRCLKMY</sequence>
<keyword evidence="2" id="KW-1185">Reference proteome</keyword>
<dbReference type="SUPFAM" id="SSF52047">
    <property type="entry name" value="RNI-like"/>
    <property type="match status" value="1"/>
</dbReference>